<evidence type="ECO:0000256" key="7">
    <source>
        <dbReference type="HAMAP-Rule" id="MF_01416"/>
    </source>
</evidence>
<keyword evidence="6 7" id="KW-0066">ATP synthesis</keyword>
<evidence type="ECO:0000313" key="9">
    <source>
        <dbReference type="Proteomes" id="UP001194469"/>
    </source>
</evidence>
<name>A0ABS0J2K9_9BACT</name>
<evidence type="ECO:0000256" key="1">
    <source>
        <dbReference type="ARBA" id="ARBA00004370"/>
    </source>
</evidence>
<accession>A0ABS0J2K9</accession>
<organism evidence="8 9">
    <name type="scientific">Nitratidesulfovibrio oxamicus</name>
    <dbReference type="NCBI Taxonomy" id="32016"/>
    <lineage>
        <taxon>Bacteria</taxon>
        <taxon>Pseudomonadati</taxon>
        <taxon>Thermodesulfobacteriota</taxon>
        <taxon>Desulfovibrionia</taxon>
        <taxon>Desulfovibrionales</taxon>
        <taxon>Desulfovibrionaceae</taxon>
        <taxon>Nitratidesulfovibrio</taxon>
    </lineage>
</organism>
<dbReference type="InterPro" id="IPR020781">
    <property type="entry name" value="ATPase_OSCP/d_CS"/>
</dbReference>
<keyword evidence="4 7" id="KW-0406">Ion transport</keyword>
<evidence type="ECO:0000256" key="4">
    <source>
        <dbReference type="ARBA" id="ARBA00023065"/>
    </source>
</evidence>
<dbReference type="PRINTS" id="PR00125">
    <property type="entry name" value="ATPASEDELTA"/>
</dbReference>
<keyword evidence="2 7" id="KW-0813">Transport</keyword>
<evidence type="ECO:0000256" key="5">
    <source>
        <dbReference type="ARBA" id="ARBA00023136"/>
    </source>
</evidence>
<keyword evidence="5 7" id="KW-0472">Membrane</keyword>
<dbReference type="HAMAP" id="MF_01416">
    <property type="entry name" value="ATP_synth_delta_bact"/>
    <property type="match status" value="1"/>
</dbReference>
<keyword evidence="9" id="KW-1185">Reference proteome</keyword>
<evidence type="ECO:0000256" key="3">
    <source>
        <dbReference type="ARBA" id="ARBA00022781"/>
    </source>
</evidence>
<dbReference type="EMBL" id="VRYY01000144">
    <property type="protein sequence ID" value="MBG3876655.1"/>
    <property type="molecule type" value="Genomic_DNA"/>
</dbReference>
<dbReference type="InterPro" id="IPR026015">
    <property type="entry name" value="ATP_synth_OSCP/delta_N_sf"/>
</dbReference>
<comment type="subcellular location">
    <subcellularLocation>
        <location evidence="7">Cell membrane</location>
        <topology evidence="7">Peripheral membrane protein</topology>
    </subcellularLocation>
    <subcellularLocation>
        <location evidence="1">Membrane</location>
    </subcellularLocation>
</comment>
<dbReference type="PANTHER" id="PTHR11910">
    <property type="entry name" value="ATP SYNTHASE DELTA CHAIN"/>
    <property type="match status" value="1"/>
</dbReference>
<dbReference type="PROSITE" id="PS00389">
    <property type="entry name" value="ATPASE_DELTA"/>
    <property type="match status" value="1"/>
</dbReference>
<dbReference type="InterPro" id="IPR000711">
    <property type="entry name" value="ATPase_OSCP/dsu"/>
</dbReference>
<keyword evidence="3 7" id="KW-0375">Hydrogen ion transport</keyword>
<dbReference type="Pfam" id="PF00213">
    <property type="entry name" value="OSCP"/>
    <property type="match status" value="1"/>
</dbReference>
<protein>
    <recommendedName>
        <fullName evidence="7">ATP synthase subunit delta</fullName>
    </recommendedName>
    <alternativeName>
        <fullName evidence="7">ATP synthase F(1) sector subunit delta</fullName>
    </alternativeName>
    <alternativeName>
        <fullName evidence="7">F-type ATPase subunit delta</fullName>
        <shortName evidence="7">F-ATPase subunit delta</shortName>
    </alternativeName>
</protein>
<sequence length="183" mass="19691">MTGNIVARRYARALFALGAKSGVGELDKLGSDLAALAGALDAAPELGRIFRNPIITVDEKRNVILKLVEKYGVSATVRNFCLLLTDKGRLDCLSDIQAFYGVLLDAEKGVIRGELMTAVELAEAKRAQVKAALEQQAGRKLELTFSVNKDILGGVVLKVGDRVLDASLRAQLGILKDNIKRGE</sequence>
<evidence type="ECO:0000256" key="2">
    <source>
        <dbReference type="ARBA" id="ARBA00022448"/>
    </source>
</evidence>
<dbReference type="RefSeq" id="WP_167125396.1">
    <property type="nucleotide sequence ID" value="NZ_VRYY01000144.1"/>
</dbReference>
<evidence type="ECO:0000256" key="6">
    <source>
        <dbReference type="ARBA" id="ARBA00023310"/>
    </source>
</evidence>
<proteinExistence type="inferred from homology"/>
<reference evidence="8 9" key="1">
    <citation type="submission" date="2019-08" db="EMBL/GenBank/DDBJ databases">
        <authorList>
            <person name="Luo N."/>
        </authorList>
    </citation>
    <scope>NUCLEOTIDE SEQUENCE [LARGE SCALE GENOMIC DNA]</scope>
    <source>
        <strain evidence="8 9">NCIMB 9442</strain>
    </source>
</reference>
<comment type="function">
    <text evidence="7">This protein is part of the stalk that links CF(0) to CF(1). It either transmits conformational changes from CF(0) to CF(1) or is implicated in proton conduction.</text>
</comment>
<dbReference type="SUPFAM" id="SSF47928">
    <property type="entry name" value="N-terminal domain of the delta subunit of the F1F0-ATP synthase"/>
    <property type="match status" value="1"/>
</dbReference>
<dbReference type="NCBIfam" id="TIGR01145">
    <property type="entry name" value="ATP_synt_delta"/>
    <property type="match status" value="1"/>
</dbReference>
<dbReference type="Proteomes" id="UP001194469">
    <property type="component" value="Unassembled WGS sequence"/>
</dbReference>
<evidence type="ECO:0000313" key="8">
    <source>
        <dbReference type="EMBL" id="MBG3876655.1"/>
    </source>
</evidence>
<comment type="similarity">
    <text evidence="7">Belongs to the ATPase delta chain family.</text>
</comment>
<keyword evidence="7" id="KW-1003">Cell membrane</keyword>
<comment type="caution">
    <text evidence="8">The sequence shown here is derived from an EMBL/GenBank/DDBJ whole genome shotgun (WGS) entry which is preliminary data.</text>
</comment>
<gene>
    <name evidence="7" type="primary">atpH</name>
    <name evidence="8" type="ORF">FVW20_06340</name>
</gene>
<keyword evidence="7" id="KW-0139">CF(1)</keyword>
<comment type="function">
    <text evidence="7">F(1)F(0) ATP synthase produces ATP from ADP in the presence of a proton or sodium gradient. F-type ATPases consist of two structural domains, F(1) containing the extramembraneous catalytic core and F(0) containing the membrane proton channel, linked together by a central stalk and a peripheral stalk. During catalysis, ATP synthesis in the catalytic domain of F(1) is coupled via a rotary mechanism of the central stalk subunits to proton translocation.</text>
</comment>
<dbReference type="Gene3D" id="1.10.520.20">
    <property type="entry name" value="N-terminal domain of the delta subunit of the F1F0-ATP synthase"/>
    <property type="match status" value="1"/>
</dbReference>